<evidence type="ECO:0000256" key="1">
    <source>
        <dbReference type="SAM" id="Coils"/>
    </source>
</evidence>
<evidence type="ECO:0000256" key="2">
    <source>
        <dbReference type="SAM" id="SignalP"/>
    </source>
</evidence>
<keyword evidence="4" id="KW-1185">Reference proteome</keyword>
<evidence type="ECO:0000313" key="3">
    <source>
        <dbReference type="EMBL" id="OUO57538.1"/>
    </source>
</evidence>
<evidence type="ECO:0000313" key="4">
    <source>
        <dbReference type="Proteomes" id="UP000196368"/>
    </source>
</evidence>
<dbReference type="EMBL" id="NFJD01000001">
    <property type="protein sequence ID" value="OUO57538.1"/>
    <property type="molecule type" value="Genomic_DNA"/>
</dbReference>
<name>A0A1Y4DKT0_9BACT</name>
<proteinExistence type="predicted"/>
<comment type="caution">
    <text evidence="3">The sequence shown here is derived from an EMBL/GenBank/DDBJ whole genome shotgun (WGS) entry which is preliminary data.</text>
</comment>
<keyword evidence="2" id="KW-0732">Signal</keyword>
<gene>
    <name evidence="3" type="ORF">B5F75_01830</name>
</gene>
<protein>
    <recommendedName>
        <fullName evidence="5">Haem-binding uptake Tiki superfamily ChaN domain-containing protein</fullName>
    </recommendedName>
</protein>
<feature type="chain" id="PRO_5012056763" description="Haem-binding uptake Tiki superfamily ChaN domain-containing protein" evidence="2">
    <location>
        <begin position="22"/>
        <end position="412"/>
    </location>
</feature>
<dbReference type="RefSeq" id="WP_087287048.1">
    <property type="nucleotide sequence ID" value="NZ_NFJD01000001.1"/>
</dbReference>
<keyword evidence="1" id="KW-0175">Coiled coil</keyword>
<sequence length="412" mass="47062">MKKFSALLLSVLCMTPFLANARPLRQVSDTTSRQAAISRAIFQQQNDYNKQKQASSDDSFAQAQQALNQLIQQNKETVSLSWEDFIEKNKQAQQRARQELQETEEELTQAFSDSNASFKFEGKNTPIDYAKILSGIKLIYIGESHGSEDVPLEVMTLLRTVRQNNPNARILLASEFALRQEATDPYIKKAGTADPWRKSYPALFQTADELNIDQLSLDDQIFTIDKQKDGFYLGTKIGAYEVTVPGGQDISDSTFPYMVLATHYKIHASTWGVAERNRQWARYINAVKPFYDVIVVHCGMGHLIETTSTDLLVQIHMPPAALFLYFPMKEQYSEVLKKYADMYDSHLRKENLMDPMFITEETAKLLREKTGMSLQEWKDFSKPLWFMFESEGKNPNSTVPKVSLSVYLPILP</sequence>
<organism evidence="3 4">
    <name type="scientific">Candidatus Avelusimicrobium gallicola</name>
    <dbReference type="NCBI Taxonomy" id="2562704"/>
    <lineage>
        <taxon>Bacteria</taxon>
        <taxon>Pseudomonadati</taxon>
        <taxon>Elusimicrobiota</taxon>
        <taxon>Elusimicrobia</taxon>
        <taxon>Elusimicrobiales</taxon>
        <taxon>Elusimicrobiaceae</taxon>
        <taxon>Candidatus Avelusimicrobium</taxon>
    </lineage>
</organism>
<accession>A0A1Y4DKT0</accession>
<dbReference type="Proteomes" id="UP000196368">
    <property type="component" value="Unassembled WGS sequence"/>
</dbReference>
<evidence type="ECO:0008006" key="5">
    <source>
        <dbReference type="Google" id="ProtNLM"/>
    </source>
</evidence>
<reference evidence="4" key="1">
    <citation type="submission" date="2017-04" db="EMBL/GenBank/DDBJ databases">
        <title>Function of individual gut microbiota members based on whole genome sequencing of pure cultures obtained from chicken caecum.</title>
        <authorList>
            <person name="Medvecky M."/>
            <person name="Cejkova D."/>
            <person name="Polansky O."/>
            <person name="Karasova D."/>
            <person name="Kubasova T."/>
            <person name="Cizek A."/>
            <person name="Rychlik I."/>
        </authorList>
    </citation>
    <scope>NUCLEOTIDE SEQUENCE [LARGE SCALE GENOMIC DNA]</scope>
    <source>
        <strain evidence="4">An273</strain>
    </source>
</reference>
<dbReference type="AlphaFoldDB" id="A0A1Y4DKT0"/>
<feature type="signal peptide" evidence="2">
    <location>
        <begin position="1"/>
        <end position="21"/>
    </location>
</feature>
<feature type="coiled-coil region" evidence="1">
    <location>
        <begin position="83"/>
        <end position="113"/>
    </location>
</feature>